<evidence type="ECO:0000313" key="3">
    <source>
        <dbReference type="Proteomes" id="UP001195914"/>
    </source>
</evidence>
<keyword evidence="3" id="KW-1185">Reference proteome</keyword>
<dbReference type="GO" id="GO:0006355">
    <property type="term" value="P:regulation of DNA-templated transcription"/>
    <property type="evidence" value="ECO:0007669"/>
    <property type="project" value="InterPro"/>
</dbReference>
<feature type="compositionally biased region" description="Polar residues" evidence="1">
    <location>
        <begin position="79"/>
        <end position="93"/>
    </location>
</feature>
<accession>A0AAD9G7Y2</accession>
<sequence length="115" mass="13334">MNETHKSSMPEVTDIEVPPMLEKNIQHLRELHERGYSINNNIEKSIEFKNPYLLEENVYDPEYYVKLANETDDKGGNSKGSLITKLQNQSQTPRHFPMIVKGSRDGRRSDKITVM</sequence>
<evidence type="ECO:0000313" key="2">
    <source>
        <dbReference type="EMBL" id="KAK1933475.1"/>
    </source>
</evidence>
<reference evidence="2" key="2">
    <citation type="submission" date="2021-05" db="EMBL/GenBank/DDBJ databases">
        <authorList>
            <person name="Pain A."/>
        </authorList>
    </citation>
    <scope>NUCLEOTIDE SEQUENCE</scope>
    <source>
        <strain evidence="2">1802A</strain>
    </source>
</reference>
<dbReference type="Proteomes" id="UP001195914">
    <property type="component" value="Unassembled WGS sequence"/>
</dbReference>
<evidence type="ECO:0000256" key="1">
    <source>
        <dbReference type="SAM" id="MobiDB-lite"/>
    </source>
</evidence>
<feature type="compositionally biased region" description="Basic and acidic residues" evidence="1">
    <location>
        <begin position="102"/>
        <end position="115"/>
    </location>
</feature>
<protein>
    <submittedName>
        <fullName evidence="2">HCNGP-like family protein</fullName>
    </submittedName>
</protein>
<name>A0AAD9G7Y2_BABDI</name>
<dbReference type="AlphaFoldDB" id="A0AAD9G7Y2"/>
<comment type="caution">
    <text evidence="2">The sequence shown here is derived from an EMBL/GenBank/DDBJ whole genome shotgun (WGS) entry which is preliminary data.</text>
</comment>
<gene>
    <name evidence="2" type="ORF">X943_003827</name>
</gene>
<reference evidence="2" key="1">
    <citation type="journal article" date="2014" name="Nucleic Acids Res.">
        <title>The evolutionary dynamics of variant antigen genes in Babesia reveal a history of genomic innovation underlying host-parasite interaction.</title>
        <authorList>
            <person name="Jackson A.P."/>
            <person name="Otto T.D."/>
            <person name="Darby A."/>
            <person name="Ramaprasad A."/>
            <person name="Xia D."/>
            <person name="Echaide I.E."/>
            <person name="Farber M."/>
            <person name="Gahlot S."/>
            <person name="Gamble J."/>
            <person name="Gupta D."/>
            <person name="Gupta Y."/>
            <person name="Jackson L."/>
            <person name="Malandrin L."/>
            <person name="Malas T.B."/>
            <person name="Moussa E."/>
            <person name="Nair M."/>
            <person name="Reid A.J."/>
            <person name="Sanders M."/>
            <person name="Sharma J."/>
            <person name="Tracey A."/>
            <person name="Quail M.A."/>
            <person name="Weir W."/>
            <person name="Wastling J.M."/>
            <person name="Hall N."/>
            <person name="Willadsen P."/>
            <person name="Lingelbach K."/>
            <person name="Shiels B."/>
            <person name="Tait A."/>
            <person name="Berriman M."/>
            <person name="Allred D.R."/>
            <person name="Pain A."/>
        </authorList>
    </citation>
    <scope>NUCLEOTIDE SEQUENCE</scope>
    <source>
        <strain evidence="2">1802A</strain>
    </source>
</reference>
<dbReference type="InterPro" id="IPR012479">
    <property type="entry name" value="SAP30BP"/>
</dbReference>
<dbReference type="Pfam" id="PF07818">
    <property type="entry name" value="HCNGP"/>
    <property type="match status" value="1"/>
</dbReference>
<feature type="region of interest" description="Disordered" evidence="1">
    <location>
        <begin position="70"/>
        <end position="115"/>
    </location>
</feature>
<proteinExistence type="predicted"/>
<dbReference type="EMBL" id="JAHBMH010000073">
    <property type="protein sequence ID" value="KAK1933475.1"/>
    <property type="molecule type" value="Genomic_DNA"/>
</dbReference>
<organism evidence="2 3">
    <name type="scientific">Babesia divergens</name>
    <dbReference type="NCBI Taxonomy" id="32595"/>
    <lineage>
        <taxon>Eukaryota</taxon>
        <taxon>Sar</taxon>
        <taxon>Alveolata</taxon>
        <taxon>Apicomplexa</taxon>
        <taxon>Aconoidasida</taxon>
        <taxon>Piroplasmida</taxon>
        <taxon>Babesiidae</taxon>
        <taxon>Babesia</taxon>
    </lineage>
</organism>